<feature type="region of interest" description="Disordered" evidence="1">
    <location>
        <begin position="231"/>
        <end position="279"/>
    </location>
</feature>
<comment type="caution">
    <text evidence="3">The sequence shown here is derived from an EMBL/GenBank/DDBJ whole genome shotgun (WGS) entry which is preliminary data.</text>
</comment>
<gene>
    <name evidence="3" type="ORF">AArcSt11_02425</name>
</gene>
<organism evidence="3 4">
    <name type="scientific">Natranaeroarchaeum aerophilus</name>
    <dbReference type="NCBI Taxonomy" id="2917711"/>
    <lineage>
        <taxon>Archaea</taxon>
        <taxon>Methanobacteriati</taxon>
        <taxon>Methanobacteriota</taxon>
        <taxon>Stenosarchaea group</taxon>
        <taxon>Halobacteria</taxon>
        <taxon>Halobacteriales</taxon>
        <taxon>Natronoarchaeaceae</taxon>
        <taxon>Natranaeroarchaeum</taxon>
    </lineage>
</organism>
<dbReference type="AlphaFoldDB" id="A0AAE3FPZ7"/>
<keyword evidence="2" id="KW-0812">Transmembrane</keyword>
<dbReference type="EMBL" id="JAKRVY010000001">
    <property type="protein sequence ID" value="MCL9812509.1"/>
    <property type="molecule type" value="Genomic_DNA"/>
</dbReference>
<protein>
    <submittedName>
        <fullName evidence="3">Uncharacterized protein</fullName>
    </submittedName>
</protein>
<evidence type="ECO:0000256" key="1">
    <source>
        <dbReference type="SAM" id="MobiDB-lite"/>
    </source>
</evidence>
<sequence length="279" mass="31003">MSSDDRNPKNLPQTMNVNTEAKGTGGHLADLLIAFKWPITLCILLLVAGLSLSFIELSGIPSRTLRWLSLSFLTAFLFLLIVGPMVFSANLYITLQNATPLVIGDPDHKEVHCVLATGNSLNEFAFTQGLPRQRETDNGAGYVVLQTDDDQDDLDDDVRAVFDTPITESQPSWLELAETDRYQEWRKVRVDLTDIVQESVQQKQEMFQKRVQGLRDQANRLIAGVQSDVELSDIDELDDPAPWTETPDDYQPAGPDRLDPNADSAGLFSDQPDRAGADD</sequence>
<keyword evidence="4" id="KW-1185">Reference proteome</keyword>
<name>A0AAE3FPZ7_9EURY</name>
<evidence type="ECO:0000313" key="4">
    <source>
        <dbReference type="Proteomes" id="UP001202674"/>
    </source>
</evidence>
<evidence type="ECO:0000256" key="2">
    <source>
        <dbReference type="SAM" id="Phobius"/>
    </source>
</evidence>
<keyword evidence="2" id="KW-1133">Transmembrane helix</keyword>
<accession>A0AAE3FPZ7</accession>
<reference evidence="3 4" key="1">
    <citation type="journal article" date="2022" name="Syst. Appl. Microbiol.">
        <title>Natronocalculus amylovorans gen. nov., sp. nov., and Natranaeroarchaeum aerophilus sp. nov., dominant culturable amylolytic natronoarchaea from hypersaline soda lakes in southwestern Siberia.</title>
        <authorList>
            <person name="Sorokin D.Y."/>
            <person name="Elcheninov A.G."/>
            <person name="Khizhniak T.V."/>
            <person name="Koenen M."/>
            <person name="Bale N.J."/>
            <person name="Damste J.S.S."/>
            <person name="Kublanov I.V."/>
        </authorList>
    </citation>
    <scope>NUCLEOTIDE SEQUENCE [LARGE SCALE GENOMIC DNA]</scope>
    <source>
        <strain evidence="3 4">AArc-St1-1</strain>
    </source>
</reference>
<dbReference type="RefSeq" id="WP_250594266.1">
    <property type="nucleotide sequence ID" value="NZ_JAKRVY010000001.1"/>
</dbReference>
<evidence type="ECO:0000313" key="3">
    <source>
        <dbReference type="EMBL" id="MCL9812509.1"/>
    </source>
</evidence>
<proteinExistence type="predicted"/>
<keyword evidence="2" id="KW-0472">Membrane</keyword>
<dbReference type="Proteomes" id="UP001202674">
    <property type="component" value="Unassembled WGS sequence"/>
</dbReference>
<feature type="transmembrane region" description="Helical" evidence="2">
    <location>
        <begin position="37"/>
        <end position="55"/>
    </location>
</feature>
<feature type="transmembrane region" description="Helical" evidence="2">
    <location>
        <begin position="67"/>
        <end position="87"/>
    </location>
</feature>